<keyword evidence="2" id="KW-1185">Reference proteome</keyword>
<name>A0ACD3A225_9AGAR</name>
<organism evidence="1 2">
    <name type="scientific">Pluteus cervinus</name>
    <dbReference type="NCBI Taxonomy" id="181527"/>
    <lineage>
        <taxon>Eukaryota</taxon>
        <taxon>Fungi</taxon>
        <taxon>Dikarya</taxon>
        <taxon>Basidiomycota</taxon>
        <taxon>Agaricomycotina</taxon>
        <taxon>Agaricomycetes</taxon>
        <taxon>Agaricomycetidae</taxon>
        <taxon>Agaricales</taxon>
        <taxon>Pluteineae</taxon>
        <taxon>Pluteaceae</taxon>
        <taxon>Pluteus</taxon>
    </lineage>
</organism>
<sequence>MVDHYPGADPGESGQDVYYASWNQADLPNGTVNLPPIHELHSTAHADTNFNLPPFVQRDARGLANPPMNASRPTISIPRRAASRDFDVPDNDSSDDGAADLIPPSHLGYSSARKVKGFCHSNAKGKGKAVDKGKGKAPAKRTADDDAPNPKRRKTAKGRVPGSENFSEADLGYFLGDVKDNLPIGQKGWGDTTDRYNGYAQENGRMIRGSWCTQEEVQGGTLTRKPTGDANIPWYVKLAKEIDHDINSKIAARSIDDKGNKKSSSDEETSSDDDSDDNGSDYTPRNCPTRPLPKRAARSIPVARRAPSDRFSSRATNATARPGLLSRLSDAFDPDLQRQRSEGRALQTMQANQLISLQSQLQEIQHINETLRTRISDLERERTDLQRRIDRTKLLSLLRSQSPSRTGMTPTLPRSPLDRYRMGHTPRSYNRHSVTPRASRHASCSTRTPPPRRPWYRQDIYYSNGGQHTRFINGDESDNGMPEEFSPGTRIVTRPSPSSPSPVHSPKAPEEDVDMEDN</sequence>
<dbReference type="EMBL" id="ML208932">
    <property type="protein sequence ID" value="TFK59607.1"/>
    <property type="molecule type" value="Genomic_DNA"/>
</dbReference>
<evidence type="ECO:0000313" key="1">
    <source>
        <dbReference type="EMBL" id="TFK59607.1"/>
    </source>
</evidence>
<protein>
    <submittedName>
        <fullName evidence="1">Uncharacterized protein</fullName>
    </submittedName>
</protein>
<dbReference type="Proteomes" id="UP000308600">
    <property type="component" value="Unassembled WGS sequence"/>
</dbReference>
<gene>
    <name evidence="1" type="ORF">BDN72DRAFT_905684</name>
</gene>
<accession>A0ACD3A225</accession>
<evidence type="ECO:0000313" key="2">
    <source>
        <dbReference type="Proteomes" id="UP000308600"/>
    </source>
</evidence>
<reference evidence="1 2" key="1">
    <citation type="journal article" date="2019" name="Nat. Ecol. Evol.">
        <title>Megaphylogeny resolves global patterns of mushroom evolution.</title>
        <authorList>
            <person name="Varga T."/>
            <person name="Krizsan K."/>
            <person name="Foldi C."/>
            <person name="Dima B."/>
            <person name="Sanchez-Garcia M."/>
            <person name="Sanchez-Ramirez S."/>
            <person name="Szollosi G.J."/>
            <person name="Szarkandi J.G."/>
            <person name="Papp V."/>
            <person name="Albert L."/>
            <person name="Andreopoulos W."/>
            <person name="Angelini C."/>
            <person name="Antonin V."/>
            <person name="Barry K.W."/>
            <person name="Bougher N.L."/>
            <person name="Buchanan P."/>
            <person name="Buyck B."/>
            <person name="Bense V."/>
            <person name="Catcheside P."/>
            <person name="Chovatia M."/>
            <person name="Cooper J."/>
            <person name="Damon W."/>
            <person name="Desjardin D."/>
            <person name="Finy P."/>
            <person name="Geml J."/>
            <person name="Haridas S."/>
            <person name="Hughes K."/>
            <person name="Justo A."/>
            <person name="Karasinski D."/>
            <person name="Kautmanova I."/>
            <person name="Kiss B."/>
            <person name="Kocsube S."/>
            <person name="Kotiranta H."/>
            <person name="LaButti K.M."/>
            <person name="Lechner B.E."/>
            <person name="Liimatainen K."/>
            <person name="Lipzen A."/>
            <person name="Lukacs Z."/>
            <person name="Mihaltcheva S."/>
            <person name="Morgado L.N."/>
            <person name="Niskanen T."/>
            <person name="Noordeloos M.E."/>
            <person name="Ohm R.A."/>
            <person name="Ortiz-Santana B."/>
            <person name="Ovrebo C."/>
            <person name="Racz N."/>
            <person name="Riley R."/>
            <person name="Savchenko A."/>
            <person name="Shiryaev A."/>
            <person name="Soop K."/>
            <person name="Spirin V."/>
            <person name="Szebenyi C."/>
            <person name="Tomsovsky M."/>
            <person name="Tulloss R.E."/>
            <person name="Uehling J."/>
            <person name="Grigoriev I.V."/>
            <person name="Vagvolgyi C."/>
            <person name="Papp T."/>
            <person name="Martin F.M."/>
            <person name="Miettinen O."/>
            <person name="Hibbett D.S."/>
            <person name="Nagy L.G."/>
        </authorList>
    </citation>
    <scope>NUCLEOTIDE SEQUENCE [LARGE SCALE GENOMIC DNA]</scope>
    <source>
        <strain evidence="1 2">NL-1719</strain>
    </source>
</reference>
<proteinExistence type="predicted"/>